<name>A0A7T0C053_9BACT</name>
<feature type="domain" description="Cytochrome c" evidence="6">
    <location>
        <begin position="131"/>
        <end position="217"/>
    </location>
</feature>
<keyword evidence="1 4" id="KW-0349">Heme</keyword>
<keyword evidence="3 4" id="KW-0408">Iron</keyword>
<evidence type="ECO:0000256" key="4">
    <source>
        <dbReference type="PROSITE-ProRule" id="PRU00433"/>
    </source>
</evidence>
<dbReference type="Proteomes" id="UP000594464">
    <property type="component" value="Chromosome"/>
</dbReference>
<evidence type="ECO:0000256" key="2">
    <source>
        <dbReference type="ARBA" id="ARBA00022723"/>
    </source>
</evidence>
<keyword evidence="2 4" id="KW-0479">Metal-binding</keyword>
<keyword evidence="5" id="KW-0732">Signal</keyword>
<feature type="chain" id="PRO_5032638715" evidence="5">
    <location>
        <begin position="24"/>
        <end position="222"/>
    </location>
</feature>
<evidence type="ECO:0000256" key="3">
    <source>
        <dbReference type="ARBA" id="ARBA00023004"/>
    </source>
</evidence>
<evidence type="ECO:0000313" key="7">
    <source>
        <dbReference type="EMBL" id="QPJ64119.1"/>
    </source>
</evidence>
<evidence type="ECO:0000256" key="5">
    <source>
        <dbReference type="SAM" id="SignalP"/>
    </source>
</evidence>
<proteinExistence type="predicted"/>
<sequence length="222" mass="25084">MTMNRVALIAGLFFMSVSLPIEAAEIPALFKEKNCAHCHRLSADDAPAQSAPDLFYAGDKFQKKWIRSFLIQPETIRKAGYSGADDFMRAEIQPHPTLTETEATSAAEFLMSLKIPLDPIPVTEWEPLSRVQMVRFKILFERDYGCISCHEGVNLAGKPRGGISGPTMVDTGNRLQADWVFRWLQNPETFRAKGRMPKFDLDVETAEALTRYLMTLKKENLK</sequence>
<dbReference type="Pfam" id="PF00034">
    <property type="entry name" value="Cytochrom_C"/>
    <property type="match status" value="2"/>
</dbReference>
<evidence type="ECO:0000256" key="1">
    <source>
        <dbReference type="ARBA" id="ARBA00022617"/>
    </source>
</evidence>
<dbReference type="InterPro" id="IPR036909">
    <property type="entry name" value="Cyt_c-like_dom_sf"/>
</dbReference>
<dbReference type="InterPro" id="IPR009056">
    <property type="entry name" value="Cyt_c-like_dom"/>
</dbReference>
<dbReference type="GO" id="GO:0009055">
    <property type="term" value="F:electron transfer activity"/>
    <property type="evidence" value="ECO:0007669"/>
    <property type="project" value="InterPro"/>
</dbReference>
<organism evidence="7 8">
    <name type="scientific">Candidatus Nitrohelix vancouverensis</name>
    <dbReference type="NCBI Taxonomy" id="2705534"/>
    <lineage>
        <taxon>Bacteria</taxon>
        <taxon>Pseudomonadati</taxon>
        <taxon>Nitrospinota/Tectimicrobiota group</taxon>
        <taxon>Nitrospinota</taxon>
        <taxon>Nitrospinia</taxon>
        <taxon>Nitrospinales</taxon>
        <taxon>Nitrospinaceae</taxon>
        <taxon>Candidatus Nitrohelix</taxon>
    </lineage>
</organism>
<evidence type="ECO:0000259" key="6">
    <source>
        <dbReference type="PROSITE" id="PS51007"/>
    </source>
</evidence>
<dbReference type="AlphaFoldDB" id="A0A7T0C053"/>
<dbReference type="EMBL" id="CP048620">
    <property type="protein sequence ID" value="QPJ64119.1"/>
    <property type="molecule type" value="Genomic_DNA"/>
</dbReference>
<dbReference type="Gene3D" id="1.10.760.10">
    <property type="entry name" value="Cytochrome c-like domain"/>
    <property type="match status" value="2"/>
</dbReference>
<gene>
    <name evidence="7" type="ORF">G3M78_01340</name>
</gene>
<accession>A0A7T0C053</accession>
<dbReference type="SUPFAM" id="SSF46626">
    <property type="entry name" value="Cytochrome c"/>
    <property type="match status" value="2"/>
</dbReference>
<feature type="domain" description="Cytochrome c" evidence="6">
    <location>
        <begin position="21"/>
        <end position="114"/>
    </location>
</feature>
<feature type="signal peptide" evidence="5">
    <location>
        <begin position="1"/>
        <end position="23"/>
    </location>
</feature>
<dbReference type="GO" id="GO:0046872">
    <property type="term" value="F:metal ion binding"/>
    <property type="evidence" value="ECO:0007669"/>
    <property type="project" value="UniProtKB-KW"/>
</dbReference>
<dbReference type="GO" id="GO:0020037">
    <property type="term" value="F:heme binding"/>
    <property type="evidence" value="ECO:0007669"/>
    <property type="project" value="InterPro"/>
</dbReference>
<protein>
    <submittedName>
        <fullName evidence="7">Cytochrome c</fullName>
    </submittedName>
</protein>
<dbReference type="KEGG" id="nva:G3M78_01340"/>
<evidence type="ECO:0000313" key="8">
    <source>
        <dbReference type="Proteomes" id="UP000594464"/>
    </source>
</evidence>
<reference evidence="8" key="1">
    <citation type="submission" date="2020-02" db="EMBL/GenBank/DDBJ databases">
        <title>Genomic and physiological characterization of two novel Nitrospinaceae genera.</title>
        <authorList>
            <person name="Mueller A.J."/>
            <person name="Jung M.-Y."/>
            <person name="Strachan C.R."/>
            <person name="Herbold C.W."/>
            <person name="Kirkegaard R.H."/>
            <person name="Daims H."/>
        </authorList>
    </citation>
    <scope>NUCLEOTIDE SEQUENCE [LARGE SCALE GENOMIC DNA]</scope>
</reference>
<dbReference type="PROSITE" id="PS51007">
    <property type="entry name" value="CYTC"/>
    <property type="match status" value="2"/>
</dbReference>